<dbReference type="SUPFAM" id="SSF81606">
    <property type="entry name" value="PP2C-like"/>
    <property type="match status" value="1"/>
</dbReference>
<dbReference type="PANTHER" id="PTHR43156">
    <property type="entry name" value="STAGE II SPORULATION PROTEIN E-RELATED"/>
    <property type="match status" value="1"/>
</dbReference>
<feature type="compositionally biased region" description="Basic and acidic residues" evidence="2">
    <location>
        <begin position="395"/>
        <end position="405"/>
    </location>
</feature>
<dbReference type="AlphaFoldDB" id="A0AAV4KFY8"/>
<dbReference type="RefSeq" id="WP_229991443.1">
    <property type="nucleotide sequence ID" value="NZ_BMSJ01000002.1"/>
</dbReference>
<evidence type="ECO:0000259" key="3">
    <source>
        <dbReference type="SMART" id="SM00331"/>
    </source>
</evidence>
<dbReference type="InterPro" id="IPR001932">
    <property type="entry name" value="PPM-type_phosphatase-like_dom"/>
</dbReference>
<dbReference type="Gene3D" id="3.60.40.10">
    <property type="entry name" value="PPM-type phosphatase domain"/>
    <property type="match status" value="1"/>
</dbReference>
<protein>
    <recommendedName>
        <fullName evidence="3">PPM-type phosphatase domain-containing protein</fullName>
    </recommendedName>
</protein>
<comment type="caution">
    <text evidence="4">The sequence shown here is derived from an EMBL/GenBank/DDBJ whole genome shotgun (WGS) entry which is preliminary data.</text>
</comment>
<proteinExistence type="predicted"/>
<gene>
    <name evidence="4" type="ORF">GCM10010497_12170</name>
</gene>
<keyword evidence="1" id="KW-0378">Hydrolase</keyword>
<evidence type="ECO:0000313" key="4">
    <source>
        <dbReference type="EMBL" id="GGR11792.1"/>
    </source>
</evidence>
<dbReference type="Proteomes" id="UP000642014">
    <property type="component" value="Unassembled WGS sequence"/>
</dbReference>
<dbReference type="SMART" id="SM00331">
    <property type="entry name" value="PP2C_SIG"/>
    <property type="match status" value="1"/>
</dbReference>
<accession>A0AAV4KFY8</accession>
<evidence type="ECO:0000256" key="1">
    <source>
        <dbReference type="ARBA" id="ARBA00022801"/>
    </source>
</evidence>
<name>A0AAV4KFY8_9ACTN</name>
<dbReference type="InterPro" id="IPR052016">
    <property type="entry name" value="Bact_Sigma-Reg"/>
</dbReference>
<reference evidence="4 5" key="1">
    <citation type="journal article" date="2014" name="Int. J. Syst. Evol. Microbiol.">
        <title>Complete genome sequence of Corynebacterium casei LMG S-19264T (=DSM 44701T), isolated from a smear-ripened cheese.</title>
        <authorList>
            <consortium name="US DOE Joint Genome Institute (JGI-PGF)"/>
            <person name="Walter F."/>
            <person name="Albersmeier A."/>
            <person name="Kalinowski J."/>
            <person name="Ruckert C."/>
        </authorList>
    </citation>
    <scope>NUCLEOTIDE SEQUENCE [LARGE SCALE GENOMIC DNA]</scope>
    <source>
        <strain evidence="4 5">JCM 4205</strain>
    </source>
</reference>
<sequence length="416" mass="44834">MSTYEDVLGDLLARSHLRSGRELAGLVQDAGRRMGFRGTAMYVTDLQQIRLIALPQPDVAHQPTLDVDTSLAGLAYRTQQAQRSRDGATAWLPMIDGVERIGVLMVTAPDLDDALLGRGETLAGVAALLVVSKSSHSDLLVETERARPMTVQAELLWAFLPPRTIGTTEVTSSAVLEPAYDIGGDTFDHTLDDRGLHLTVIDSMGHDLASGGASAAGLAACRAARRSGGSLTDIVTSIDRILDTWFTDRLMTAVVAHLDTADGRLTWINCGHPPPLLIRHGRVLPLVLDREPDLPLGWGFLRETPPTEHTARLQPGDRILLYSDGVTEARSPGGDFYGEERLADTVIRATAAGAPAPEALRRLVQGLRQHQVHKLRDDATILLTEWHPSGRGRGARPDAAEESDRAPGASDRPGRG</sequence>
<dbReference type="GO" id="GO:0016791">
    <property type="term" value="F:phosphatase activity"/>
    <property type="evidence" value="ECO:0007669"/>
    <property type="project" value="TreeGrafter"/>
</dbReference>
<dbReference type="Pfam" id="PF07228">
    <property type="entry name" value="SpoIIE"/>
    <property type="match status" value="1"/>
</dbReference>
<dbReference type="InterPro" id="IPR036457">
    <property type="entry name" value="PPM-type-like_dom_sf"/>
</dbReference>
<dbReference type="PANTHER" id="PTHR43156:SF2">
    <property type="entry name" value="STAGE II SPORULATION PROTEIN E"/>
    <property type="match status" value="1"/>
</dbReference>
<evidence type="ECO:0000313" key="5">
    <source>
        <dbReference type="Proteomes" id="UP000642014"/>
    </source>
</evidence>
<organism evidence="4 5">
    <name type="scientific">Streptomyces cinereoruber</name>
    <dbReference type="NCBI Taxonomy" id="67260"/>
    <lineage>
        <taxon>Bacteria</taxon>
        <taxon>Bacillati</taxon>
        <taxon>Actinomycetota</taxon>
        <taxon>Actinomycetes</taxon>
        <taxon>Kitasatosporales</taxon>
        <taxon>Streptomycetaceae</taxon>
        <taxon>Streptomyces</taxon>
    </lineage>
</organism>
<feature type="domain" description="PPM-type phosphatase" evidence="3">
    <location>
        <begin position="167"/>
        <end position="386"/>
    </location>
</feature>
<feature type="region of interest" description="Disordered" evidence="2">
    <location>
        <begin position="386"/>
        <end position="416"/>
    </location>
</feature>
<evidence type="ECO:0000256" key="2">
    <source>
        <dbReference type="SAM" id="MobiDB-lite"/>
    </source>
</evidence>
<dbReference type="GeneID" id="95458434"/>
<dbReference type="EMBL" id="BMSJ01000002">
    <property type="protein sequence ID" value="GGR11792.1"/>
    <property type="molecule type" value="Genomic_DNA"/>
</dbReference>